<feature type="transmembrane region" description="Helical" evidence="2">
    <location>
        <begin position="2704"/>
        <end position="2725"/>
    </location>
</feature>
<evidence type="ECO:0000313" key="4">
    <source>
        <dbReference type="Proteomes" id="UP000664761"/>
    </source>
</evidence>
<sequence>MMLKPQISLRRIAAFPLGFNGHFDITFLQWIYRTLLVFTLSVSLIVTQVLWSAMAAAAGPYNALPVSVTSDNLEGPSVTTASLQPYGAENPGIVDLPSGKVKFSQPLTVLSDVGPGFNIDMFYSSQTPGSLESASAATARANAGNGWSVPVLNQRIVRQHSSDTNDRNDRFFLQDGERSVELLPIGQTMLNDRRLKISFTTTEGDSSIINWYRNDSLPNPENIRDSSKDEYLPSYWEVINKYGEISRYGDYESKSSILANRAISPYDIGTANKQKTSVADLSGGEKSAALCALITAGRPASCHFLAVELSSQPEDSNSSRKIFTESAWNLAEREDPITGMATILSYACSFDVNRPNASSTCLPYQVASAGGNVVSFNYQIPTMASRPVDPLCSSTPQGTDRTAEEVMPSSQEILLTALDVFAVSARARAKKTIRKLESTAISYCPLSSGKNKENVAYLPYAIRFFTASKGEAILSEPATLFDYYTTGNDADENAARYGALKSVTNPYGQRIVISYQRNLIDLQTAFLGESNHAFWENPNKSAEDYTVASVSVDSGYQSSSLFYDYNSGKPNSPIKYTALNGHSIIYPSVKIIYGDVRHQAAISYIEADFYAGDMRKTVPEIFTLKDAENGARPKNSALTETLLNAARGLPYETRVGIRDADGSESIHRQVSTKYLALHVSQHDSEGKAVVTKRAILPYEQKDVRYELHGGKDSTTSATTVKVHTYDNYFQSLSNSTTTTQFNHGSEDGKPTIGNQDISQLTITEYILRAIFVKEYAPHLLNQNRLNEVYARITTAKNESSPEVIKKATINGFSSFNSPVAEQHGPLISNISYELRLGENWQSPVQFLLDYPPTKVVEDEKWMADSEIIRRELTTGYPIASRLATGETYKTLSAYENRNDPSLSYPRRYEYAHFALGKDEGQSSNVDVPATYIGFEKYEDIAFDELINVLPSCSSHALGISVSGGVLAQGPDANSGNRYCDRSVKTTAGSKSRPLAVSLNSNFAPKKTQPYVVSAWVRPVKGGVCDILPDADLLEEAVRRSTASDHYAETLSANPDDEKWFYIEATTPNGADMAPGSTLLTCEGAVDDIRVSPLGSKFNAVVYDTDISSSSYGLPIASHADNGMISRALYGDDGKKVAEMLQDIDKPQCALSSPNCRSLHTLTDLSIASGMSRWEGHNRPAPDFRASFNPAIPNHEYSGIEARGTNTAAYFKEILGSQKVTIRNSDKFFVRFDTKTLGEKGVSLTLGPTGSDTPSKLDIQFDRELIVKLNGKSMALPPGKRVAPEEFLIAVHNALSGNPALIILADGNLIVSHFPPAKGVSDSTSDVAVMLTGDELRQIIFAPWAGTVTASYTDGSGRVIEDHALSGFLGTDNVFHFTDVAHANWYGGDGQQNLVSKPVEYTAPASQDASVPKHRKFSPGYPIGSQKLIPNLLQFRGVKYATNPSRTQASPTPIRNFGAIDWSRLTLFAKTENLLSFDIAFDPKTGDGEDLHYAIQFGTSKASPAVKGAMSRISKSEQNLAWQHVSVSVDSHKTGKETLIRVEDKSGDIALGNVYIRNLQWNGVDSIQFANNHAGDDRDFRKNHTYTNGIPTVKVDQKSSLFVFSGLQDSLLTVGLNSSDLYQFYSGKNPGQLWFSNADKDAVFAFANIDHRVNAPSPGTSGQSSNALLSPYKEMEQNQPPSGFRYRDHESVFPQGNGLLSFTLEDGLGNPVISGKSSHSPNDQITKNTMKFDGFVYDLMKKSQIADSVGTAAPIGSYRETRLPLWYQENHKSSELVSAQTIHNTTYDLLGHWTSQQRTDSADHSIFTDRIGRTRIIVRGPGFDQNIKERAPKQIVSYFKRDTYGRLIESGRLKNVNYTALQWMSTTADSAFDDSKLLDLKSCIVAQKKYDSYSDVPLYAKSSGSNSQAKNLSADTRLQSSLLNGRGLSIAEIQYSRTVSENEDGWNQNALTDDGCNNQKNDTEAGLGNYVLTTEIYDQYGRPLHDFTNIVTVDDRGLRNGSLYLKSHQFDSDGNYIRVFYPSDADGNSGDFSITAQKDRLDRISSLTKTIGGQSSQLWKVADFRFGEPVSEIYAMGTDKNKDQTYITKEVKYNFQNMPVAITQKDQDGKLLLLEEFGYLSDLGTPGTQAHRACHDLNLTQYSYNLIAWKRLSGDAWFDKDAVSDLQSNSDERCYGYDGDGQLTKIVRVLNEEKNTRSDLQIETFQYDENGNIVQKHSRKLVALNEANTPEYLCESRLFELDNDGNSIAQASYNSGVCSNNSGDTSNSGDNPGNPGFERDNTDRKSNFSYDTRYGTLNTFATPDIDKVVITRDADGIRPVNVAFQSRDAEGSFKFQDGPDGRAVEIKTVGETQTSRHFVRAGFIRPIAEFQTNAKNTSVTYSLPGGGQYNAETGMTFFPVKDYLNSTRGILQQGEIVAKYDYDITGKPTVTDSCYGTCEAGQYEYLYQGQRFLEFGADKQNTLAGLYAFPARLYDPDQMRWASLDEAFDSISPYTAMANNWVNFTDPDGNVVTFWIAVGLAGFTGATLAVGALFRNSSSTNMALTTIRALNAAQLHYKGFLIIHIVREGLIAFGPRPQFDRVLHILQVPVNMMLLLTFLLMTKNWVTGGRPSVTGTTPRYNRGSWRQIAGVILSKTAWQAIIGYASYRGIGAQAVITVYPALVLGELSYMLAAHQFRIRQRSDFWADPDVPASIASVMNSRRASFLYGMSGATVSTLVLGGMWQGYENPPPTRYWGHRQGLVSGQAGIAWNALTMIVVEGIIYVFWIGTQEALYRILVIRHRNSFPRDPIPIPMPVDELNLEDFVPATRLQIETQPFQEDDE</sequence>
<feature type="transmembrane region" description="Helical" evidence="2">
    <location>
        <begin position="2652"/>
        <end position="2671"/>
    </location>
</feature>
<keyword evidence="2" id="KW-0472">Membrane</keyword>
<keyword evidence="2" id="KW-1133">Transmembrane helix</keyword>
<comment type="caution">
    <text evidence="3">The sequence shown here is derived from an EMBL/GenBank/DDBJ whole genome shotgun (WGS) entry which is preliminary data.</text>
</comment>
<dbReference type="Proteomes" id="UP000664761">
    <property type="component" value="Unassembled WGS sequence"/>
</dbReference>
<keyword evidence="4" id="KW-1185">Reference proteome</keyword>
<feature type="region of interest" description="Disordered" evidence="1">
    <location>
        <begin position="2259"/>
        <end position="2286"/>
    </location>
</feature>
<feature type="compositionally biased region" description="Low complexity" evidence="1">
    <location>
        <begin position="2259"/>
        <end position="2273"/>
    </location>
</feature>
<feature type="transmembrane region" description="Helical" evidence="2">
    <location>
        <begin position="2511"/>
        <end position="2533"/>
    </location>
</feature>
<evidence type="ECO:0000256" key="1">
    <source>
        <dbReference type="SAM" id="MobiDB-lite"/>
    </source>
</evidence>
<reference evidence="3 4" key="1">
    <citation type="submission" date="2021-03" db="EMBL/GenBank/DDBJ databases">
        <title>Sneathiella sp. CAU 1612 isolated from Kang Won-do.</title>
        <authorList>
            <person name="Kim W."/>
        </authorList>
    </citation>
    <scope>NUCLEOTIDE SEQUENCE [LARGE SCALE GENOMIC DNA]</scope>
    <source>
        <strain evidence="3 4">CAU 1612</strain>
    </source>
</reference>
<feature type="transmembrane region" description="Helical" evidence="2">
    <location>
        <begin position="30"/>
        <end position="51"/>
    </location>
</feature>
<feature type="compositionally biased region" description="Basic and acidic residues" evidence="1">
    <location>
        <begin position="2276"/>
        <end position="2285"/>
    </location>
</feature>
<dbReference type="Gene3D" id="2.180.10.10">
    <property type="entry name" value="RHS repeat-associated core"/>
    <property type="match status" value="1"/>
</dbReference>
<evidence type="ECO:0000256" key="2">
    <source>
        <dbReference type="SAM" id="Phobius"/>
    </source>
</evidence>
<dbReference type="NCBIfam" id="TIGR03696">
    <property type="entry name" value="Rhs_assc_core"/>
    <property type="match status" value="1"/>
</dbReference>
<evidence type="ECO:0000313" key="3">
    <source>
        <dbReference type="EMBL" id="MBO0332525.1"/>
    </source>
</evidence>
<feature type="transmembrane region" description="Helical" evidence="2">
    <location>
        <begin position="2584"/>
        <end position="2605"/>
    </location>
</feature>
<dbReference type="RefSeq" id="WP_207041948.1">
    <property type="nucleotide sequence ID" value="NZ_JAFLNC010000001.1"/>
</dbReference>
<feature type="transmembrane region" description="Helical" evidence="2">
    <location>
        <begin position="2745"/>
        <end position="2765"/>
    </location>
</feature>
<gene>
    <name evidence="3" type="ORF">J0X12_02800</name>
</gene>
<accession>A0ABS3F1Y0</accession>
<organism evidence="3 4">
    <name type="scientific">Sneathiella sedimenti</name>
    <dbReference type="NCBI Taxonomy" id="2816034"/>
    <lineage>
        <taxon>Bacteria</taxon>
        <taxon>Pseudomonadati</taxon>
        <taxon>Pseudomonadota</taxon>
        <taxon>Alphaproteobacteria</taxon>
        <taxon>Sneathiellales</taxon>
        <taxon>Sneathiellaceae</taxon>
        <taxon>Sneathiella</taxon>
    </lineage>
</organism>
<name>A0ABS3F1Y0_9PROT</name>
<keyword evidence="2" id="KW-0812">Transmembrane</keyword>
<proteinExistence type="predicted"/>
<dbReference type="InterPro" id="IPR022385">
    <property type="entry name" value="Rhs_assc_core"/>
</dbReference>
<dbReference type="EMBL" id="JAFLNC010000001">
    <property type="protein sequence ID" value="MBO0332525.1"/>
    <property type="molecule type" value="Genomic_DNA"/>
</dbReference>
<protein>
    <submittedName>
        <fullName evidence="3">Uncharacterized protein</fullName>
    </submittedName>
</protein>